<feature type="region of interest" description="Disordered" evidence="3">
    <location>
        <begin position="192"/>
        <end position="227"/>
    </location>
</feature>
<accession>A0A5J6HKH3</accession>
<evidence type="ECO:0000256" key="2">
    <source>
        <dbReference type="ARBA" id="ARBA00023315"/>
    </source>
</evidence>
<feature type="compositionally biased region" description="Low complexity" evidence="3">
    <location>
        <begin position="209"/>
        <end position="227"/>
    </location>
</feature>
<dbReference type="RefSeq" id="WP_150477065.1">
    <property type="nucleotide sequence ID" value="NZ_CP023695.1"/>
</dbReference>
<dbReference type="Proteomes" id="UP000326553">
    <property type="component" value="Chromosome"/>
</dbReference>
<keyword evidence="2" id="KW-0012">Acyltransferase</keyword>
<dbReference type="AlphaFoldDB" id="A0A5J6HKH3"/>
<sequence length="227" mass="23535">MRRDRVADAAEGHPVLRVRERAGERDLEACVGVLVQVHKADGYPVNWPALPADWLTGSAALGAWVAELDGRIVGHVALARSGAEDVAPRLWSERAGVDVEGAAVISRLFVAPDARGHGIGALLMGRAVRESRARGLHPVLDMVSSAVSSDGSPDTPSDASAAALYERMGWRLLAVVEQEWGPGQRVALRCYAGPSASGTSPGDATAEGAPPASAAPRSASNNPRSAG</sequence>
<organism evidence="5 6">
    <name type="scientific">Streptomyces alboniger</name>
    <dbReference type="NCBI Taxonomy" id="132473"/>
    <lineage>
        <taxon>Bacteria</taxon>
        <taxon>Bacillati</taxon>
        <taxon>Actinomycetota</taxon>
        <taxon>Actinomycetes</taxon>
        <taxon>Kitasatosporales</taxon>
        <taxon>Streptomycetaceae</taxon>
        <taxon>Streptomyces</taxon>
        <taxon>Streptomyces aurantiacus group</taxon>
    </lineage>
</organism>
<evidence type="ECO:0000313" key="6">
    <source>
        <dbReference type="Proteomes" id="UP000326553"/>
    </source>
</evidence>
<dbReference type="InterPro" id="IPR016181">
    <property type="entry name" value="Acyl_CoA_acyltransferase"/>
</dbReference>
<keyword evidence="6" id="KW-1185">Reference proteome</keyword>
<gene>
    <name evidence="5" type="ORF">CP975_16980</name>
</gene>
<dbReference type="GO" id="GO:0016747">
    <property type="term" value="F:acyltransferase activity, transferring groups other than amino-acyl groups"/>
    <property type="evidence" value="ECO:0007669"/>
    <property type="project" value="InterPro"/>
</dbReference>
<evidence type="ECO:0000259" key="4">
    <source>
        <dbReference type="PROSITE" id="PS51186"/>
    </source>
</evidence>
<proteinExistence type="predicted"/>
<reference evidence="5 6" key="1">
    <citation type="submission" date="2017-09" db="EMBL/GenBank/DDBJ databases">
        <authorList>
            <person name="Lee N."/>
            <person name="Cho B.-K."/>
        </authorList>
    </citation>
    <scope>NUCLEOTIDE SEQUENCE [LARGE SCALE GENOMIC DNA]</scope>
    <source>
        <strain evidence="5 6">ATCC 12461</strain>
    </source>
</reference>
<dbReference type="InterPro" id="IPR000182">
    <property type="entry name" value="GNAT_dom"/>
</dbReference>
<evidence type="ECO:0000313" key="5">
    <source>
        <dbReference type="EMBL" id="QEV18953.1"/>
    </source>
</evidence>
<dbReference type="EMBL" id="CP023695">
    <property type="protein sequence ID" value="QEV18953.1"/>
    <property type="molecule type" value="Genomic_DNA"/>
</dbReference>
<dbReference type="Gene3D" id="3.40.630.30">
    <property type="match status" value="1"/>
</dbReference>
<feature type="domain" description="N-acetyltransferase" evidence="4">
    <location>
        <begin position="16"/>
        <end position="193"/>
    </location>
</feature>
<dbReference type="PANTHER" id="PTHR43877">
    <property type="entry name" value="AMINOALKYLPHOSPHONATE N-ACETYLTRANSFERASE-RELATED-RELATED"/>
    <property type="match status" value="1"/>
</dbReference>
<evidence type="ECO:0000256" key="1">
    <source>
        <dbReference type="ARBA" id="ARBA00022679"/>
    </source>
</evidence>
<dbReference type="Pfam" id="PF13508">
    <property type="entry name" value="Acetyltransf_7"/>
    <property type="match status" value="1"/>
</dbReference>
<name>A0A5J6HKH3_STRAD</name>
<protein>
    <submittedName>
        <fullName evidence="5">N-acetyltransferase</fullName>
    </submittedName>
</protein>
<evidence type="ECO:0000256" key="3">
    <source>
        <dbReference type="SAM" id="MobiDB-lite"/>
    </source>
</evidence>
<keyword evidence="1 5" id="KW-0808">Transferase</keyword>
<dbReference type="SUPFAM" id="SSF55729">
    <property type="entry name" value="Acyl-CoA N-acyltransferases (Nat)"/>
    <property type="match status" value="1"/>
</dbReference>
<dbReference type="PROSITE" id="PS51186">
    <property type="entry name" value="GNAT"/>
    <property type="match status" value="1"/>
</dbReference>
<dbReference type="CDD" id="cd04301">
    <property type="entry name" value="NAT_SF"/>
    <property type="match status" value="1"/>
</dbReference>
<dbReference type="KEGG" id="salw:CP975_16980"/>
<dbReference type="OrthoDB" id="4458954at2"/>
<dbReference type="InterPro" id="IPR050832">
    <property type="entry name" value="Bact_Acetyltransf"/>
</dbReference>